<keyword evidence="3" id="KW-1185">Reference proteome</keyword>
<name>A0A4Z1CBI9_9RHOB</name>
<reference evidence="2 3" key="1">
    <citation type="submission" date="2019-03" db="EMBL/GenBank/DDBJ databases">
        <authorList>
            <person name="Li J."/>
        </authorList>
    </citation>
    <scope>NUCLEOTIDE SEQUENCE [LARGE SCALE GENOMIC DNA]</scope>
    <source>
        <strain evidence="2 3">3058</strain>
    </source>
</reference>
<dbReference type="Pfam" id="PF11329">
    <property type="entry name" value="DUF3131"/>
    <property type="match status" value="1"/>
</dbReference>
<evidence type="ECO:0000259" key="1">
    <source>
        <dbReference type="Pfam" id="PF11329"/>
    </source>
</evidence>
<dbReference type="AlphaFoldDB" id="A0A4Z1CBI9"/>
<dbReference type="Gene3D" id="1.50.10.140">
    <property type="match status" value="1"/>
</dbReference>
<evidence type="ECO:0000313" key="3">
    <source>
        <dbReference type="Proteomes" id="UP000297972"/>
    </source>
</evidence>
<sequence>MAMTKHSSLDQRFKMICGTKPALILLVALLQPLFMFGAGTSAAADEHWPDRPLAATDPVALPRFGPLTDDELEMARIAWRYFENNHQPQSGLVNSTHNYPSVTLWDTASYLAGIIAAHSFGLVEDAEAEERLRSVLSTLEHIQLFRNECPNKAYNTQTVQLVNYVNQPAEIGCSAIDMGRMLIWLRIVQQRYPQFEEVPNRIVRRWNFCGLVQEPGVTYGTALAEDGSVRYLQEGRLGYEEYAAKGFSLWGFDVSTALEPEPYETIWLYGVEVAYDSRDPRILGAHNYVVSESYALGGVEFGWDYFDGGQIEDWLPRFAQNIYTVQERRFEATGIVTARTEHQLSEAPYFVYDTIFSNGRPWATMTEGGEFMPQLSAVALKGALGLWALWDTPYTDMIFDLIKPQFDPELGFYEGIFEEGGEPIRTQTSNNNGIMLETLLFKTEGPLLKDLTRVPTAWTQGVDDSMAKANCLPVPQVR</sequence>
<dbReference type="EMBL" id="SRPG01000059">
    <property type="protein sequence ID" value="TGN62049.1"/>
    <property type="molecule type" value="Genomic_DNA"/>
</dbReference>
<organism evidence="2 3">
    <name type="scientific">Paracoccus liaowanqingii</name>
    <dbReference type="NCBI Taxonomy" id="2560053"/>
    <lineage>
        <taxon>Bacteria</taxon>
        <taxon>Pseudomonadati</taxon>
        <taxon>Pseudomonadota</taxon>
        <taxon>Alphaproteobacteria</taxon>
        <taxon>Rhodobacterales</taxon>
        <taxon>Paracoccaceae</taxon>
        <taxon>Paracoccus</taxon>
    </lineage>
</organism>
<feature type="domain" description="DUF3131" evidence="1">
    <location>
        <begin position="73"/>
        <end position="444"/>
    </location>
</feature>
<proteinExistence type="predicted"/>
<dbReference type="InterPro" id="IPR021478">
    <property type="entry name" value="DUF3131"/>
</dbReference>
<accession>A0A4Z1CBI9</accession>
<evidence type="ECO:0000313" key="2">
    <source>
        <dbReference type="EMBL" id="TGN62049.1"/>
    </source>
</evidence>
<comment type="caution">
    <text evidence="2">The sequence shown here is derived from an EMBL/GenBank/DDBJ whole genome shotgun (WGS) entry which is preliminary data.</text>
</comment>
<dbReference type="OrthoDB" id="9147113at2"/>
<protein>
    <submittedName>
        <fullName evidence="2">DUF3131 domain-containing protein</fullName>
    </submittedName>
</protein>
<gene>
    <name evidence="2" type="ORF">E4L95_08170</name>
</gene>
<dbReference type="Proteomes" id="UP000297972">
    <property type="component" value="Unassembled WGS sequence"/>
</dbReference>